<proteinExistence type="predicted"/>
<evidence type="ECO:0000259" key="4">
    <source>
        <dbReference type="PROSITE" id="PS50158"/>
    </source>
</evidence>
<feature type="domain" description="CCHC-type" evidence="4">
    <location>
        <begin position="75"/>
        <end position="90"/>
    </location>
</feature>
<keyword evidence="1" id="KW-0479">Metal-binding</keyword>
<feature type="region of interest" description="Disordered" evidence="3">
    <location>
        <begin position="267"/>
        <end position="286"/>
    </location>
</feature>
<dbReference type="SUPFAM" id="SSF57756">
    <property type="entry name" value="Retrovirus zinc finger-like domains"/>
    <property type="match status" value="1"/>
</dbReference>
<dbReference type="GO" id="GO:0008270">
    <property type="term" value="F:zinc ion binding"/>
    <property type="evidence" value="ECO:0007669"/>
    <property type="project" value="UniProtKB-KW"/>
</dbReference>
<dbReference type="AlphaFoldDB" id="A0A6L2JB50"/>
<dbReference type="PANTHER" id="PTHR33067">
    <property type="entry name" value="RNA-DIRECTED DNA POLYMERASE-RELATED"/>
    <property type="match status" value="1"/>
</dbReference>
<feature type="coiled-coil region" evidence="2">
    <location>
        <begin position="606"/>
        <end position="633"/>
    </location>
</feature>
<evidence type="ECO:0000256" key="1">
    <source>
        <dbReference type="PROSITE-ProRule" id="PRU00047"/>
    </source>
</evidence>
<dbReference type="Gene3D" id="4.10.60.10">
    <property type="entry name" value="Zinc finger, CCHC-type"/>
    <property type="match status" value="1"/>
</dbReference>
<dbReference type="InterPro" id="IPR036875">
    <property type="entry name" value="Znf_CCHC_sf"/>
</dbReference>
<dbReference type="InterPro" id="IPR021109">
    <property type="entry name" value="Peptidase_aspartic_dom_sf"/>
</dbReference>
<dbReference type="CDD" id="cd09272">
    <property type="entry name" value="RNase_HI_RT_Ty1"/>
    <property type="match status" value="1"/>
</dbReference>
<dbReference type="EMBL" id="BKCJ010000407">
    <property type="protein sequence ID" value="GEU32914.1"/>
    <property type="molecule type" value="Genomic_DNA"/>
</dbReference>
<evidence type="ECO:0000256" key="3">
    <source>
        <dbReference type="SAM" id="MobiDB-lite"/>
    </source>
</evidence>
<dbReference type="InterPro" id="IPR001878">
    <property type="entry name" value="Znf_CCHC"/>
</dbReference>
<dbReference type="Gene3D" id="2.40.70.10">
    <property type="entry name" value="Acid Proteases"/>
    <property type="match status" value="1"/>
</dbReference>
<dbReference type="PROSITE" id="PS50158">
    <property type="entry name" value="ZF_CCHC"/>
    <property type="match status" value="1"/>
</dbReference>
<comment type="caution">
    <text evidence="5">The sequence shown here is derived from an EMBL/GenBank/DDBJ whole genome shotgun (WGS) entry which is preliminary data.</text>
</comment>
<name>A0A6L2JB50_TANCI</name>
<sequence>MHTSEDFTLDQIQKHLRIEEETRILEKNLNGASSSKVNFVDSGKNNKGNNKKRKGIWNSSKDNKKDKKPLSDVVCYKCGEKGHIKRYCKNPKKKIQNSNKKDKSSNAVEQVDTTIITAMVSELYIGMIQELHMASVTTTDDWWYDYGATTHVCNNRDLFKTYKETKDGHEVMMVIIILQRTMKDMLKQSIISYNGEHKDKCEICVQAKMKRKPFPKVDRQSEMLELVHSDICELDGQLTRGGNSINEIVTQIPQDISGLNLNSFNKRNMAESSSAPRRSERARKERNLDPDFINSRAIIFLVQGINETKKFLSSCFQMKDMNEVDTILEIKVKKHSGGYALTQCHYIDKIIDKFQHLNIEEANTPYESSCKLVENNGRAVAQIEYASAIGCLISDSKSTTGWIFTLGGGAVCWGSKKQTCITHFTMEDEFLALAAAGKGFTYVDIRSGAAPTKAKQSWVKKMSYLLQIIIDHDREKTLDGIIDPDLWKQIETRSLNILVETAYDCLNEEQSQRPNIDEIVTRLKKALELQLERKNVKALELQLATGPQDAFANVATLSHRIDIVAIGLNHNGISKIRFVNHSASLPAVAKATNSDSIVEPVMQTRSTETSNRLAAIQAQLNNLRREIKKVNEKVYDALVGYELCKGPHYTKDCPLKEEGKTLEEAYYTQFGVPFQQGEQYRGIVPRLYQKNNINSSCQEQRQSMEESLSKFMNELEKRLEENFNMIKEIQSSTDTTIRNQETSIKTLEIQIGKMSKVQQKRGFGSLPSCIETNLWDHVKSISTTIETDTTMIRHIGSTRYVVSDPQNSKLFFVQRQTTIPFLSRLNDCCCDEKKGLYEMQYFDAYSNRATVLSDYLPRKEKDPRSFTLPCYINNVCFKKSLANLEASVSVMPLLTYINPCLGELTHTKLIVELVDRKVKHPKGIAKNVLVGICKFVFPVDFIILDMLEDINVSLILERPFLSTAHAKVDLFKINITLRVRDENIIFKSIKPASSLIKKLRRNRVDDLEPIVEEGEVVNEPMTNIVKARCDFISGLDDYPSNCDFDRKIHIDCAYNLTFSCMIVVEDMDPYLDEGIGDVIVEEPFCKASCMEAIMFDGIITICDGDDSLLDSKGAIPTKTLADAKDCPLNKEGKTLEESYYTQFEAPYQPRGQYRAARPEFYQRNNGNSSYPDRRQTLEESLTKFMAGLAKRHKENSNIIKEIQASIDAAIGNQRASIKTLEIQIGQMNKVLQEKGIKSFPGSTEPNPKDHVKSISTAKANSFVIRHIGLGPYTVSDT</sequence>
<dbReference type="SMART" id="SM00343">
    <property type="entry name" value="ZnF_C2HC"/>
    <property type="match status" value="1"/>
</dbReference>
<dbReference type="Gene3D" id="1.10.510.10">
    <property type="entry name" value="Transferase(Phosphotransferase) domain 1"/>
    <property type="match status" value="1"/>
</dbReference>
<feature type="region of interest" description="Disordered" evidence="3">
    <location>
        <begin position="35"/>
        <end position="67"/>
    </location>
</feature>
<organism evidence="5">
    <name type="scientific">Tanacetum cinerariifolium</name>
    <name type="common">Dalmatian daisy</name>
    <name type="synonym">Chrysanthemum cinerariifolium</name>
    <dbReference type="NCBI Taxonomy" id="118510"/>
    <lineage>
        <taxon>Eukaryota</taxon>
        <taxon>Viridiplantae</taxon>
        <taxon>Streptophyta</taxon>
        <taxon>Embryophyta</taxon>
        <taxon>Tracheophyta</taxon>
        <taxon>Spermatophyta</taxon>
        <taxon>Magnoliopsida</taxon>
        <taxon>eudicotyledons</taxon>
        <taxon>Gunneridae</taxon>
        <taxon>Pentapetalae</taxon>
        <taxon>asterids</taxon>
        <taxon>campanulids</taxon>
        <taxon>Asterales</taxon>
        <taxon>Asteraceae</taxon>
        <taxon>Asteroideae</taxon>
        <taxon>Anthemideae</taxon>
        <taxon>Anthemidinae</taxon>
        <taxon>Tanacetum</taxon>
    </lineage>
</organism>
<gene>
    <name evidence="5" type="ORF">Tci_004892</name>
</gene>
<evidence type="ECO:0000256" key="2">
    <source>
        <dbReference type="SAM" id="Coils"/>
    </source>
</evidence>
<evidence type="ECO:0000313" key="5">
    <source>
        <dbReference type="EMBL" id="GEU32914.1"/>
    </source>
</evidence>
<reference evidence="5" key="1">
    <citation type="journal article" date="2019" name="Sci. Rep.">
        <title>Draft genome of Tanacetum cinerariifolium, the natural source of mosquito coil.</title>
        <authorList>
            <person name="Yamashiro T."/>
            <person name="Shiraishi A."/>
            <person name="Satake H."/>
            <person name="Nakayama K."/>
        </authorList>
    </citation>
    <scope>NUCLEOTIDE SEQUENCE</scope>
</reference>
<keyword evidence="2" id="KW-0175">Coiled coil</keyword>
<feature type="coiled-coil region" evidence="2">
    <location>
        <begin position="701"/>
        <end position="732"/>
    </location>
</feature>
<dbReference type="PANTHER" id="PTHR33067:SF31">
    <property type="entry name" value="RNA-DIRECTED DNA POLYMERASE"/>
    <property type="match status" value="1"/>
</dbReference>
<accession>A0A6L2JB50</accession>
<keyword evidence="1" id="KW-0862">Zinc</keyword>
<feature type="compositionally biased region" description="Basic and acidic residues" evidence="3">
    <location>
        <begin position="277"/>
        <end position="286"/>
    </location>
</feature>
<protein>
    <recommendedName>
        <fullName evidence="4">CCHC-type domain-containing protein</fullName>
    </recommendedName>
</protein>
<keyword evidence="1" id="KW-0863">Zinc-finger</keyword>
<dbReference type="GO" id="GO:0003676">
    <property type="term" value="F:nucleic acid binding"/>
    <property type="evidence" value="ECO:0007669"/>
    <property type="project" value="InterPro"/>
</dbReference>